<dbReference type="InterPro" id="IPR027359">
    <property type="entry name" value="Volt_channel_dom_sf"/>
</dbReference>
<keyword evidence="5" id="KW-0406">Ion transport</keyword>
<name>A0A4R4RRY9_9ACTN</name>
<evidence type="ECO:0000256" key="1">
    <source>
        <dbReference type="ARBA" id="ARBA00004141"/>
    </source>
</evidence>
<feature type="transmembrane region" description="Helical" evidence="8">
    <location>
        <begin position="123"/>
        <end position="143"/>
    </location>
</feature>
<comment type="subcellular location">
    <subcellularLocation>
        <location evidence="1">Membrane</location>
        <topology evidence="1">Multi-pass membrane protein</topology>
    </subcellularLocation>
</comment>
<dbReference type="InterPro" id="IPR028325">
    <property type="entry name" value="VG_K_chnl"/>
</dbReference>
<proteinExistence type="predicted"/>
<dbReference type="GO" id="GO:0008076">
    <property type="term" value="C:voltage-gated potassium channel complex"/>
    <property type="evidence" value="ECO:0007669"/>
    <property type="project" value="InterPro"/>
</dbReference>
<organism evidence="10 11">
    <name type="scientific">Jiangella ureilytica</name>
    <dbReference type="NCBI Taxonomy" id="2530374"/>
    <lineage>
        <taxon>Bacteria</taxon>
        <taxon>Bacillati</taxon>
        <taxon>Actinomycetota</taxon>
        <taxon>Actinomycetes</taxon>
        <taxon>Jiangellales</taxon>
        <taxon>Jiangellaceae</taxon>
        <taxon>Jiangella</taxon>
    </lineage>
</organism>
<feature type="transmembrane region" description="Helical" evidence="8">
    <location>
        <begin position="22"/>
        <end position="40"/>
    </location>
</feature>
<reference evidence="10 11" key="1">
    <citation type="submission" date="2019-02" db="EMBL/GenBank/DDBJ databases">
        <title>Draft genome sequences of novel Actinobacteria.</title>
        <authorList>
            <person name="Sahin N."/>
            <person name="Ay H."/>
            <person name="Saygin H."/>
        </authorList>
    </citation>
    <scope>NUCLEOTIDE SEQUENCE [LARGE SCALE GENOMIC DNA]</scope>
    <source>
        <strain evidence="10 11">KC603</strain>
    </source>
</reference>
<feature type="transmembrane region" description="Helical" evidence="8">
    <location>
        <begin position="185"/>
        <end position="210"/>
    </location>
</feature>
<keyword evidence="3 8" id="KW-0812">Transmembrane</keyword>
<keyword evidence="7 10" id="KW-0407">Ion channel</keyword>
<comment type="caution">
    <text evidence="10">The sequence shown here is derived from an EMBL/GenBank/DDBJ whole genome shotgun (WGS) entry which is preliminary data.</text>
</comment>
<keyword evidence="4 8" id="KW-1133">Transmembrane helix</keyword>
<dbReference type="InterPro" id="IPR013099">
    <property type="entry name" value="K_chnl_dom"/>
</dbReference>
<evidence type="ECO:0000256" key="2">
    <source>
        <dbReference type="ARBA" id="ARBA00022448"/>
    </source>
</evidence>
<dbReference type="Gene3D" id="1.10.287.70">
    <property type="match status" value="1"/>
</dbReference>
<gene>
    <name evidence="10" type="ORF">E1212_07675</name>
</gene>
<evidence type="ECO:0000256" key="6">
    <source>
        <dbReference type="ARBA" id="ARBA00023136"/>
    </source>
</evidence>
<dbReference type="EMBL" id="SMKL01000013">
    <property type="protein sequence ID" value="TDC52727.1"/>
    <property type="molecule type" value="Genomic_DNA"/>
</dbReference>
<protein>
    <submittedName>
        <fullName evidence="10">Potassium channel protein</fullName>
    </submittedName>
</protein>
<evidence type="ECO:0000256" key="3">
    <source>
        <dbReference type="ARBA" id="ARBA00022692"/>
    </source>
</evidence>
<sequence>MSTVRGGWESSWVDRWEQRTEWPLMAAALLFLVSYAWPILDPDLSPGLVAACAAVGWATWAVFGLDYLVRIALAEHRGRFVAHNLVDLAVVALPLLRPLRLLRVLTMLRFLNRSAATAFRGRVIIYVTGAAALLIFVAALAVLEAERLHPEATITEFGDAAWWALTTMTTVGYGDHVPVTGTGRVVASALMLGGIALLGTVTATLASWIVQRIAENDTSEQAATRAQVEALAVEIRALRNRLDR</sequence>
<evidence type="ECO:0000259" key="9">
    <source>
        <dbReference type="Pfam" id="PF07885"/>
    </source>
</evidence>
<keyword evidence="2" id="KW-0813">Transport</keyword>
<evidence type="ECO:0000256" key="4">
    <source>
        <dbReference type="ARBA" id="ARBA00022989"/>
    </source>
</evidence>
<dbReference type="OrthoDB" id="9799090at2"/>
<dbReference type="AlphaFoldDB" id="A0A4R4RRY9"/>
<evidence type="ECO:0000256" key="7">
    <source>
        <dbReference type="ARBA" id="ARBA00023303"/>
    </source>
</evidence>
<evidence type="ECO:0000256" key="5">
    <source>
        <dbReference type="ARBA" id="ARBA00023065"/>
    </source>
</evidence>
<dbReference type="Gene3D" id="1.20.120.350">
    <property type="entry name" value="Voltage-gated potassium channels. Chain C"/>
    <property type="match status" value="1"/>
</dbReference>
<evidence type="ECO:0000313" key="10">
    <source>
        <dbReference type="EMBL" id="TDC52727.1"/>
    </source>
</evidence>
<dbReference type="Pfam" id="PF07885">
    <property type="entry name" value="Ion_trans_2"/>
    <property type="match status" value="1"/>
</dbReference>
<keyword evidence="11" id="KW-1185">Reference proteome</keyword>
<accession>A0A4R4RRY9</accession>
<dbReference type="SUPFAM" id="SSF81324">
    <property type="entry name" value="Voltage-gated potassium channels"/>
    <property type="match status" value="1"/>
</dbReference>
<dbReference type="GO" id="GO:0001508">
    <property type="term" value="P:action potential"/>
    <property type="evidence" value="ECO:0007669"/>
    <property type="project" value="TreeGrafter"/>
</dbReference>
<dbReference type="Gene3D" id="1.20.5.110">
    <property type="match status" value="1"/>
</dbReference>
<feature type="domain" description="Potassium channel" evidence="9">
    <location>
        <begin position="138"/>
        <end position="210"/>
    </location>
</feature>
<dbReference type="PANTHER" id="PTHR11537:SF254">
    <property type="entry name" value="POTASSIUM VOLTAGE-GATED CHANNEL PROTEIN SHAB"/>
    <property type="match status" value="1"/>
</dbReference>
<feature type="transmembrane region" description="Helical" evidence="8">
    <location>
        <begin position="47"/>
        <end position="69"/>
    </location>
</feature>
<keyword evidence="6 8" id="KW-0472">Membrane</keyword>
<dbReference type="GO" id="GO:0005249">
    <property type="term" value="F:voltage-gated potassium channel activity"/>
    <property type="evidence" value="ECO:0007669"/>
    <property type="project" value="InterPro"/>
</dbReference>
<evidence type="ECO:0000313" key="11">
    <source>
        <dbReference type="Proteomes" id="UP000295621"/>
    </source>
</evidence>
<evidence type="ECO:0000256" key="8">
    <source>
        <dbReference type="SAM" id="Phobius"/>
    </source>
</evidence>
<dbReference type="PANTHER" id="PTHR11537">
    <property type="entry name" value="VOLTAGE-GATED POTASSIUM CHANNEL"/>
    <property type="match status" value="1"/>
</dbReference>
<dbReference type="Proteomes" id="UP000295621">
    <property type="component" value="Unassembled WGS sequence"/>
</dbReference>